<evidence type="ECO:0000256" key="1">
    <source>
        <dbReference type="ARBA" id="ARBA00010799"/>
    </source>
</evidence>
<organism evidence="12 13">
    <name type="scientific">Suhomyces tanzawaensis NRRL Y-17324</name>
    <dbReference type="NCBI Taxonomy" id="984487"/>
    <lineage>
        <taxon>Eukaryota</taxon>
        <taxon>Fungi</taxon>
        <taxon>Dikarya</taxon>
        <taxon>Ascomycota</taxon>
        <taxon>Saccharomycotina</taxon>
        <taxon>Pichiomycetes</taxon>
        <taxon>Debaryomycetaceae</taxon>
        <taxon>Suhomyces</taxon>
    </lineage>
</organism>
<feature type="compositionally biased region" description="Basic and acidic residues" evidence="10">
    <location>
        <begin position="196"/>
        <end position="223"/>
    </location>
</feature>
<dbReference type="STRING" id="984487.A0A1E4SJH5"/>
<comment type="similarity">
    <text evidence="1 9">Belongs to the WRB/GET1 family.</text>
</comment>
<keyword evidence="3 9" id="KW-0812">Transmembrane</keyword>
<dbReference type="InterPro" id="IPR028945">
    <property type="entry name" value="Get1"/>
</dbReference>
<reference evidence="13" key="1">
    <citation type="submission" date="2016-05" db="EMBL/GenBank/DDBJ databases">
        <title>Comparative genomics of biotechnologically important yeasts.</title>
        <authorList>
            <consortium name="DOE Joint Genome Institute"/>
            <person name="Riley R."/>
            <person name="Haridas S."/>
            <person name="Wolfe K.H."/>
            <person name="Lopes M.R."/>
            <person name="Hittinger C.T."/>
            <person name="Goker M."/>
            <person name="Salamov A."/>
            <person name="Wisecaver J."/>
            <person name="Long T.M."/>
            <person name="Aerts A.L."/>
            <person name="Barry K."/>
            <person name="Choi C."/>
            <person name="Clum A."/>
            <person name="Coughlan A.Y."/>
            <person name="Deshpande S."/>
            <person name="Douglass A.P."/>
            <person name="Hanson S.J."/>
            <person name="Klenk H.-P."/>
            <person name="Labutti K."/>
            <person name="Lapidus A."/>
            <person name="Lindquist E."/>
            <person name="Lipzen A."/>
            <person name="Meier-Kolthoff J.P."/>
            <person name="Ohm R.A."/>
            <person name="Otillar R.P."/>
            <person name="Pangilinan J."/>
            <person name="Peng Y."/>
            <person name="Rokas A."/>
            <person name="Rosa C.A."/>
            <person name="Scheuner C."/>
            <person name="Sibirny A.A."/>
            <person name="Slot J.C."/>
            <person name="Stielow J.B."/>
            <person name="Sun H."/>
            <person name="Kurtzman C.P."/>
            <person name="Blackwell M."/>
            <person name="Grigoriev I.V."/>
            <person name="Jeffries T.W."/>
        </authorList>
    </citation>
    <scope>NUCLEOTIDE SEQUENCE [LARGE SCALE GENOMIC DNA]</scope>
    <source>
        <strain evidence="13">NRRL Y-17324</strain>
    </source>
</reference>
<dbReference type="AlphaFoldDB" id="A0A1E4SJH5"/>
<keyword evidence="8 9" id="KW-0472">Membrane</keyword>
<proteinExistence type="inferred from homology"/>
<comment type="function">
    <text evidence="9">Required for the post-translational delivery of tail-anchored (TA) proteins to the endoplasmic reticulum. Together with GET2, acts as a membrane receptor for soluble GET3, which recognizes and selectively binds the transmembrane domain of TA proteins in the cytosol. The GET complex cooperates with the HDEL receptor ERD2 to mediate the ATP-dependent retrieval of resident ER proteins that contain a C-terminal H-D-E-L retention signal from the Golgi to the ER.</text>
</comment>
<comment type="subcellular location">
    <subcellularLocation>
        <location evidence="9">Endoplasmic reticulum membrane</location>
        <topology evidence="9">Multi-pass membrane protein</topology>
    </subcellularLocation>
    <subcellularLocation>
        <location evidence="9">Golgi apparatus membrane</location>
        <topology evidence="9">Multi-pass membrane protein</topology>
    </subcellularLocation>
</comment>
<protein>
    <recommendedName>
        <fullName evidence="9">Golgi to ER traffic protein 1</fullName>
    </recommendedName>
    <alternativeName>
        <fullName evidence="9">Guided entry of tail-anchored proteins 1</fullName>
    </alternativeName>
</protein>
<dbReference type="GO" id="GO:0005789">
    <property type="term" value="C:endoplasmic reticulum membrane"/>
    <property type="evidence" value="ECO:0007669"/>
    <property type="project" value="UniProtKB-SubCell"/>
</dbReference>
<dbReference type="GO" id="GO:0043495">
    <property type="term" value="F:protein-membrane adaptor activity"/>
    <property type="evidence" value="ECO:0007669"/>
    <property type="project" value="TreeGrafter"/>
</dbReference>
<keyword evidence="9" id="KW-0333">Golgi apparatus</keyword>
<dbReference type="Gene3D" id="1.10.287.660">
    <property type="entry name" value="Helix hairpin bin"/>
    <property type="match status" value="1"/>
</dbReference>
<dbReference type="PANTHER" id="PTHR42650:SF1">
    <property type="entry name" value="GUIDED ENTRY OF TAIL-ANCHORED PROTEINS FACTOR 1"/>
    <property type="match status" value="1"/>
</dbReference>
<sequence>MLDLHPYTILLLVFIVLLFKHAINEVGKNNIQDWAWGYYIKFGSRIGLSQFAEYNQKKTELNKVNREKRSISAQDQYAKWTKLNRQADKLTAEIKSLDEHISQNKAGINRVVGLVTMVLTTLPIWGFRVLFRKSVLFYFPTGVLPYYLEWFLALPFIKTGGVGLTIWMFTVNSVLSSLALLVSFPFEKPVSKPVKQTRESKDTKTDTKAEIKADTKADTKATN</sequence>
<dbReference type="OrthoDB" id="69461at2759"/>
<keyword evidence="4 9" id="KW-0256">Endoplasmic reticulum</keyword>
<dbReference type="RefSeq" id="XP_020064787.1">
    <property type="nucleotide sequence ID" value="XM_020209789.1"/>
</dbReference>
<evidence type="ECO:0000313" key="13">
    <source>
        <dbReference type="Proteomes" id="UP000094285"/>
    </source>
</evidence>
<dbReference type="InterPro" id="IPR027538">
    <property type="entry name" value="Get1_fungi"/>
</dbReference>
<dbReference type="Pfam" id="PF04420">
    <property type="entry name" value="CHD5"/>
    <property type="match status" value="1"/>
</dbReference>
<evidence type="ECO:0000256" key="8">
    <source>
        <dbReference type="ARBA" id="ARBA00023136"/>
    </source>
</evidence>
<keyword evidence="7" id="KW-0175">Coiled coil</keyword>
<dbReference type="GeneID" id="30983925"/>
<feature type="topological domain" description="Lumenal" evidence="9">
    <location>
        <begin position="1"/>
        <end position="9"/>
    </location>
</feature>
<keyword evidence="13" id="KW-1185">Reference proteome</keyword>
<dbReference type="GO" id="GO:0016192">
    <property type="term" value="P:vesicle-mediated transport"/>
    <property type="evidence" value="ECO:0007669"/>
    <property type="project" value="UniProtKB-KW"/>
</dbReference>
<feature type="region of interest" description="Disordered" evidence="10">
    <location>
        <begin position="191"/>
        <end position="223"/>
    </location>
</feature>
<evidence type="ECO:0000256" key="11">
    <source>
        <dbReference type="SAM" id="Phobius"/>
    </source>
</evidence>
<feature type="topological domain" description="Cytoplasmic" evidence="9">
    <location>
        <begin position="179"/>
        <end position="223"/>
    </location>
</feature>
<feature type="transmembrane region" description="Helical" evidence="11">
    <location>
        <begin position="164"/>
        <end position="186"/>
    </location>
</feature>
<evidence type="ECO:0000256" key="6">
    <source>
        <dbReference type="ARBA" id="ARBA00022989"/>
    </source>
</evidence>
<gene>
    <name evidence="9" type="primary">GET1</name>
    <name evidence="12" type="ORF">CANTADRAFT_50093</name>
</gene>
<evidence type="ECO:0000256" key="7">
    <source>
        <dbReference type="ARBA" id="ARBA00023054"/>
    </source>
</evidence>
<comment type="caution">
    <text evidence="9">Lacks conserved residue(s) required for the propagation of feature annotation.</text>
</comment>
<dbReference type="HAMAP" id="MF_03113">
    <property type="entry name" value="Get1"/>
    <property type="match status" value="1"/>
</dbReference>
<evidence type="ECO:0000256" key="5">
    <source>
        <dbReference type="ARBA" id="ARBA00022892"/>
    </source>
</evidence>
<name>A0A1E4SJH5_9ASCO</name>
<evidence type="ECO:0000256" key="10">
    <source>
        <dbReference type="SAM" id="MobiDB-lite"/>
    </source>
</evidence>
<comment type="subunit">
    <text evidence="9">Component of the Golgi to ER traffic (GET) complex, which is composed of GET1, GET2 and GET3. Within the complex, GET1 and GET2 form a heterotetramer which is stabilized by phosphatidylinositol binding and which binds to the GET3 homodimer.</text>
</comment>
<feature type="transmembrane region" description="Helical" evidence="11">
    <location>
        <begin position="137"/>
        <end position="157"/>
    </location>
</feature>
<keyword evidence="5 9" id="KW-0931">ER-Golgi transport</keyword>
<evidence type="ECO:0000256" key="3">
    <source>
        <dbReference type="ARBA" id="ARBA00022692"/>
    </source>
</evidence>
<evidence type="ECO:0000256" key="9">
    <source>
        <dbReference type="HAMAP-Rule" id="MF_03113"/>
    </source>
</evidence>
<accession>A0A1E4SJH5</accession>
<dbReference type="Proteomes" id="UP000094285">
    <property type="component" value="Unassembled WGS sequence"/>
</dbReference>
<evidence type="ECO:0000256" key="4">
    <source>
        <dbReference type="ARBA" id="ARBA00022824"/>
    </source>
</evidence>
<evidence type="ECO:0000313" key="12">
    <source>
        <dbReference type="EMBL" id="ODV79665.1"/>
    </source>
</evidence>
<dbReference type="PANTHER" id="PTHR42650">
    <property type="entry name" value="TAIL-ANCHORED PROTEIN INSERTION RECEPTOR WRB"/>
    <property type="match status" value="1"/>
</dbReference>
<feature type="transmembrane region" description="Helical" evidence="11">
    <location>
        <begin position="111"/>
        <end position="131"/>
    </location>
</feature>
<dbReference type="InterPro" id="IPR029012">
    <property type="entry name" value="Helix_hairpin_bin_sf"/>
</dbReference>
<evidence type="ECO:0000256" key="2">
    <source>
        <dbReference type="ARBA" id="ARBA00022448"/>
    </source>
</evidence>
<dbReference type="GO" id="GO:0043529">
    <property type="term" value="C:GET complex"/>
    <property type="evidence" value="ECO:0007669"/>
    <property type="project" value="UniProtKB-UniRule"/>
</dbReference>
<keyword evidence="6 9" id="KW-1133">Transmembrane helix</keyword>
<dbReference type="GO" id="GO:0071816">
    <property type="term" value="P:tail-anchored membrane protein insertion into ER membrane"/>
    <property type="evidence" value="ECO:0007669"/>
    <property type="project" value="InterPro"/>
</dbReference>
<dbReference type="GO" id="GO:0000139">
    <property type="term" value="C:Golgi membrane"/>
    <property type="evidence" value="ECO:0007669"/>
    <property type="project" value="UniProtKB-SubCell"/>
</dbReference>
<feature type="transmembrane region" description="Helical" evidence="11">
    <location>
        <begin position="6"/>
        <end position="23"/>
    </location>
</feature>
<keyword evidence="2 9" id="KW-0813">Transport</keyword>
<dbReference type="EMBL" id="KV453911">
    <property type="protein sequence ID" value="ODV79665.1"/>
    <property type="molecule type" value="Genomic_DNA"/>
</dbReference>